<dbReference type="Proteomes" id="UP000053611">
    <property type="component" value="Unassembled WGS sequence"/>
</dbReference>
<dbReference type="EMBL" id="KQ087211">
    <property type="protein sequence ID" value="KLT41945.1"/>
    <property type="molecule type" value="Genomic_DNA"/>
</dbReference>
<evidence type="ECO:0000256" key="2">
    <source>
        <dbReference type="ARBA" id="ARBA00023002"/>
    </source>
</evidence>
<dbReference type="AlphaFoldDB" id="A0A0J0XLJ0"/>
<dbReference type="GeneID" id="28986389"/>
<keyword evidence="5" id="KW-1185">Reference proteome</keyword>
<protein>
    <submittedName>
        <fullName evidence="4">Flavin-containing amine oxidoreductase</fullName>
    </submittedName>
</protein>
<evidence type="ECO:0000313" key="5">
    <source>
        <dbReference type="Proteomes" id="UP000053611"/>
    </source>
</evidence>
<accession>A0A0J0XLJ0</accession>
<proteinExistence type="inferred from homology"/>
<dbReference type="PANTHER" id="PTHR10742">
    <property type="entry name" value="FLAVIN MONOAMINE OXIDASE"/>
    <property type="match status" value="1"/>
</dbReference>
<dbReference type="Gene3D" id="3.50.50.60">
    <property type="entry name" value="FAD/NAD(P)-binding domain"/>
    <property type="match status" value="1"/>
</dbReference>
<dbReference type="SUPFAM" id="SSF54373">
    <property type="entry name" value="FAD-linked reductases, C-terminal domain"/>
    <property type="match status" value="1"/>
</dbReference>
<gene>
    <name evidence="4" type="ORF">CC85DRAFT_308307</name>
</gene>
<dbReference type="GO" id="GO:0006338">
    <property type="term" value="P:chromatin remodeling"/>
    <property type="evidence" value="ECO:0007669"/>
    <property type="project" value="TreeGrafter"/>
</dbReference>
<dbReference type="InterPro" id="IPR002937">
    <property type="entry name" value="Amino_oxidase"/>
</dbReference>
<evidence type="ECO:0000259" key="3">
    <source>
        <dbReference type="Pfam" id="PF01593"/>
    </source>
</evidence>
<dbReference type="STRING" id="879819.A0A0J0XLJ0"/>
<dbReference type="InterPro" id="IPR050281">
    <property type="entry name" value="Flavin_monoamine_oxidase"/>
</dbReference>
<evidence type="ECO:0000256" key="1">
    <source>
        <dbReference type="ARBA" id="ARBA00005995"/>
    </source>
</evidence>
<organism evidence="4 5">
    <name type="scientific">Cutaneotrichosporon oleaginosum</name>
    <dbReference type="NCBI Taxonomy" id="879819"/>
    <lineage>
        <taxon>Eukaryota</taxon>
        <taxon>Fungi</taxon>
        <taxon>Dikarya</taxon>
        <taxon>Basidiomycota</taxon>
        <taxon>Agaricomycotina</taxon>
        <taxon>Tremellomycetes</taxon>
        <taxon>Trichosporonales</taxon>
        <taxon>Trichosporonaceae</taxon>
        <taxon>Cutaneotrichosporon</taxon>
    </lineage>
</organism>
<evidence type="ECO:0000313" key="4">
    <source>
        <dbReference type="EMBL" id="KLT41945.1"/>
    </source>
</evidence>
<dbReference type="GO" id="GO:0050660">
    <property type="term" value="F:flavin adenine dinucleotide binding"/>
    <property type="evidence" value="ECO:0007669"/>
    <property type="project" value="TreeGrafter"/>
</dbReference>
<dbReference type="GO" id="GO:0003682">
    <property type="term" value="F:chromatin binding"/>
    <property type="evidence" value="ECO:0007669"/>
    <property type="project" value="TreeGrafter"/>
</dbReference>
<name>A0A0J0XLJ0_9TREE</name>
<dbReference type="SUPFAM" id="SSF51905">
    <property type="entry name" value="FAD/NAD(P)-binding domain"/>
    <property type="match status" value="1"/>
</dbReference>
<comment type="similarity">
    <text evidence="1">Belongs to the flavin monoamine oxidase family.</text>
</comment>
<keyword evidence="2" id="KW-0560">Oxidoreductase</keyword>
<dbReference type="Pfam" id="PF01593">
    <property type="entry name" value="Amino_oxidase"/>
    <property type="match status" value="1"/>
</dbReference>
<reference evidence="4 5" key="1">
    <citation type="submission" date="2015-03" db="EMBL/GenBank/DDBJ databases">
        <title>Genomics and transcriptomics of the oil-accumulating basidiomycete yeast T. oleaginosus allow insights into substrate utilization and the diverse evolutionary trajectories of mating systems in fungi.</title>
        <authorList>
            <consortium name="DOE Joint Genome Institute"/>
            <person name="Kourist R."/>
            <person name="Kracht O."/>
            <person name="Bracharz F."/>
            <person name="Lipzen A."/>
            <person name="Nolan M."/>
            <person name="Ohm R."/>
            <person name="Grigoriev I."/>
            <person name="Sun S."/>
            <person name="Heitman J."/>
            <person name="Bruck T."/>
            <person name="Nowrousian M."/>
        </authorList>
    </citation>
    <scope>NUCLEOTIDE SEQUENCE [LARGE SCALE GENOMIC DNA]</scope>
    <source>
        <strain evidence="4 5">IBC0246</strain>
    </source>
</reference>
<dbReference type="InterPro" id="IPR036188">
    <property type="entry name" value="FAD/NAD-bd_sf"/>
</dbReference>
<feature type="domain" description="Amine oxidase" evidence="3">
    <location>
        <begin position="13"/>
        <end position="448"/>
    </location>
</feature>
<dbReference type="Gene3D" id="3.90.660.10">
    <property type="match status" value="1"/>
</dbReference>
<sequence length="456" mass="47530">MTFDTIIIGAGWAGAVAARELSRSGRKVLVLEARDRVGGRARTWVHGAHAIDVGCSWIHGYKEGNPARGIAEELGVAAHLPKPAEPGLYGPAGPLPKDTAVALSGALAAAVAGARTPHPPPPPGASLASALFADTSPLYATTDKATAEAFARTLEVPLGLKLENASARWAGWEAATNFSGSDAAPEGGYEALVSRVLDDAKANGVQVRLNAKVTGIREGDAGVSVTAGSGEEYTAKTAIVTIPLGVLKHSLDIFRPALPERYASVVRGVHVGVLEKLLLRYTEAWWPNAATTGGYTFLPTAAPPTEGSSALEVLEGSTLIVANFAAGTLPPGPAPILLAYLSETPATLLKQADAGAAFHTFLQKRFGVAGPPPEEVHLTSWLTDEYARGATTTPSVISEGERSPMDFKELSRPLWNGRLGFAGEHTEMENRGSVAGAVISGLREAARVERLLKKGL</sequence>
<dbReference type="RefSeq" id="XP_018278436.1">
    <property type="nucleotide sequence ID" value="XM_018425786.1"/>
</dbReference>
<dbReference type="PANTHER" id="PTHR10742:SF386">
    <property type="entry name" value="LYSINE-SPECIFIC HISTONE DEMETHYLASE 1A"/>
    <property type="match status" value="1"/>
</dbReference>
<dbReference type="OrthoDB" id="5046242at2759"/>
<dbReference type="GO" id="GO:0016491">
    <property type="term" value="F:oxidoreductase activity"/>
    <property type="evidence" value="ECO:0007669"/>
    <property type="project" value="UniProtKB-KW"/>
</dbReference>